<proteinExistence type="predicted"/>
<reference evidence="3 4" key="1">
    <citation type="submission" date="2019-08" db="EMBL/GenBank/DDBJ databases">
        <title>Professor.</title>
        <authorList>
            <person name="Park J.S."/>
        </authorList>
    </citation>
    <scope>NUCLEOTIDE SEQUENCE [LARGE SCALE GENOMIC DNA]</scope>
    <source>
        <strain evidence="3 4">176CP5-101</strain>
    </source>
</reference>
<comment type="caution">
    <text evidence="3">The sequence shown here is derived from an EMBL/GenBank/DDBJ whole genome shotgun (WGS) entry which is preliminary data.</text>
</comment>
<dbReference type="Gene3D" id="2.40.50.1020">
    <property type="entry name" value="LytTr DNA-binding domain"/>
    <property type="match status" value="1"/>
</dbReference>
<evidence type="ECO:0000313" key="3">
    <source>
        <dbReference type="EMBL" id="TXN35704.1"/>
    </source>
</evidence>
<dbReference type="Proteomes" id="UP000321456">
    <property type="component" value="Unassembled WGS sequence"/>
</dbReference>
<dbReference type="PROSITE" id="PS50930">
    <property type="entry name" value="HTH_LYTTR"/>
    <property type="match status" value="1"/>
</dbReference>
<sequence>MEKSNENQSAYYPDISIFLILIPFISAINYHLTYANIKFNGFLILTFTIDTVTGYIAWFFTRKLILYLDIKLPYSKGIIKRLGIQLPATTVLGLFIISFLTELTSFIAKGEGAPLDFYTIDLIIIGIWFFFINAIYLGLYYYNQWKKTEQKIAREEKLKAGGFIVKVGKKDMKLDFDNLAGFFIDTDYTVAQDANGKKFYLDDSLEKVENRLPGDTFFRLNRKYILHRNMISGFKRIENGKILVLLHKNELFPSNITVSRTKAPSFKRWFRPNL</sequence>
<dbReference type="GO" id="GO:0003677">
    <property type="term" value="F:DNA binding"/>
    <property type="evidence" value="ECO:0007669"/>
    <property type="project" value="InterPro"/>
</dbReference>
<dbReference type="AlphaFoldDB" id="A0A5C8V2D1"/>
<dbReference type="SMART" id="SM00850">
    <property type="entry name" value="LytTR"/>
    <property type="match status" value="1"/>
</dbReference>
<dbReference type="EMBL" id="VRUR01000002">
    <property type="protein sequence ID" value="TXN35704.1"/>
    <property type="molecule type" value="Genomic_DNA"/>
</dbReference>
<feature type="transmembrane region" description="Helical" evidence="1">
    <location>
        <begin position="42"/>
        <end position="61"/>
    </location>
</feature>
<feature type="transmembrane region" description="Helical" evidence="1">
    <location>
        <begin position="12"/>
        <end position="30"/>
    </location>
</feature>
<dbReference type="InterPro" id="IPR007492">
    <property type="entry name" value="LytTR_DNA-bd_dom"/>
</dbReference>
<dbReference type="Pfam" id="PF04397">
    <property type="entry name" value="LytTR"/>
    <property type="match status" value="1"/>
</dbReference>
<gene>
    <name evidence="3" type="ORF">FVB32_14110</name>
</gene>
<keyword evidence="4" id="KW-1185">Reference proteome</keyword>
<evidence type="ECO:0000313" key="4">
    <source>
        <dbReference type="Proteomes" id="UP000321456"/>
    </source>
</evidence>
<organism evidence="3 4">
    <name type="scientific">Flagellimonas hymeniacidonis</name>
    <dbReference type="NCBI Taxonomy" id="2603628"/>
    <lineage>
        <taxon>Bacteria</taxon>
        <taxon>Pseudomonadati</taxon>
        <taxon>Bacteroidota</taxon>
        <taxon>Flavobacteriia</taxon>
        <taxon>Flavobacteriales</taxon>
        <taxon>Flavobacteriaceae</taxon>
        <taxon>Flagellimonas</taxon>
    </lineage>
</organism>
<dbReference type="RefSeq" id="WP_147744453.1">
    <property type="nucleotide sequence ID" value="NZ_VRUR01000002.1"/>
</dbReference>
<keyword evidence="1" id="KW-1133">Transmembrane helix</keyword>
<evidence type="ECO:0000259" key="2">
    <source>
        <dbReference type="PROSITE" id="PS50930"/>
    </source>
</evidence>
<feature type="domain" description="HTH LytTR-type" evidence="2">
    <location>
        <begin position="163"/>
        <end position="272"/>
    </location>
</feature>
<protein>
    <submittedName>
        <fullName evidence="3">LytTR family transcriptional regulator</fullName>
    </submittedName>
</protein>
<name>A0A5C8V2D1_9FLAO</name>
<keyword evidence="1" id="KW-0472">Membrane</keyword>
<accession>A0A5C8V2D1</accession>
<evidence type="ECO:0000256" key="1">
    <source>
        <dbReference type="SAM" id="Phobius"/>
    </source>
</evidence>
<feature type="transmembrane region" description="Helical" evidence="1">
    <location>
        <begin position="120"/>
        <end position="142"/>
    </location>
</feature>
<feature type="transmembrane region" description="Helical" evidence="1">
    <location>
        <begin position="82"/>
        <end position="100"/>
    </location>
</feature>
<keyword evidence="1" id="KW-0812">Transmembrane</keyword>